<dbReference type="InterPro" id="IPR050963">
    <property type="entry name" value="Sirohydro_Cobaltochel/CbiX"/>
</dbReference>
<reference evidence="4 5" key="1">
    <citation type="submission" date="2020-12" db="EMBL/GenBank/DDBJ databases">
        <title>FDA dAtabase for Regulatory Grade micrObial Sequences (FDA-ARGOS): Supporting development and validation of Infectious Disease Dx tests.</title>
        <authorList>
            <person name="Sproer C."/>
            <person name="Gronow S."/>
            <person name="Severitt S."/>
            <person name="Schroder I."/>
            <person name="Tallon L."/>
            <person name="Sadzewicz L."/>
            <person name="Zhao X."/>
            <person name="Boylan J."/>
            <person name="Ott S."/>
            <person name="Bowen H."/>
            <person name="Vavikolanu K."/>
            <person name="Mehta A."/>
            <person name="Aluvathingal J."/>
            <person name="Nadendla S."/>
            <person name="Lowell S."/>
            <person name="Myers T."/>
            <person name="Yan Y."/>
            <person name="Sichtig H."/>
        </authorList>
    </citation>
    <scope>NUCLEOTIDE SEQUENCE [LARGE SCALE GENOMIC DNA]</scope>
    <source>
        <strain evidence="4 5">FDAARGOS_1053</strain>
    </source>
</reference>
<dbReference type="SUPFAM" id="SSF53800">
    <property type="entry name" value="Chelatase"/>
    <property type="match status" value="1"/>
</dbReference>
<proteinExistence type="predicted"/>
<dbReference type="GO" id="GO:0046872">
    <property type="term" value="F:metal ion binding"/>
    <property type="evidence" value="ECO:0007669"/>
    <property type="project" value="UniProtKB-KW"/>
</dbReference>
<dbReference type="PANTHER" id="PTHR33542:SF5">
    <property type="entry name" value="FERROCHELATASE CHE1"/>
    <property type="match status" value="1"/>
</dbReference>
<dbReference type="GeneID" id="92761101"/>
<evidence type="ECO:0000256" key="2">
    <source>
        <dbReference type="ARBA" id="ARBA00023239"/>
    </source>
</evidence>
<sequence>MIASTVSPLAPTTPAQPGDNAQRTPLIILSHGSRHPQADKEVETLAQHMCRPQRDVRAAYLDFSEQTLQAVAGTMCGCAEAIVVPLLFTSAFHVTDDVPAVVAEASRATGVRLHLAAPLGTGEDIAQLVASRIPHGAEAAVVYYVGSRRAHANAAVESLAARVAALTGVSTFAHRATGRDPLLDVARAHVVPLFVTHGLLLDKLQLPAGWTMSEPLSVALADIVAARYEEVAA</sequence>
<accession>A0A7T4EGX4</accession>
<gene>
    <name evidence="4" type="ORF">I6I10_04060</name>
</gene>
<keyword evidence="1" id="KW-0479">Metal-binding</keyword>
<keyword evidence="2" id="KW-0456">Lyase</keyword>
<evidence type="ECO:0000313" key="4">
    <source>
        <dbReference type="EMBL" id="QQB47093.1"/>
    </source>
</evidence>
<protein>
    <submittedName>
        <fullName evidence="4">Sirohydrochlorin chelatase</fullName>
    </submittedName>
</protein>
<feature type="compositionally biased region" description="Polar residues" evidence="3">
    <location>
        <begin position="13"/>
        <end position="22"/>
    </location>
</feature>
<dbReference type="CDD" id="cd03416">
    <property type="entry name" value="CbiX_SirB_N"/>
    <property type="match status" value="1"/>
</dbReference>
<dbReference type="Gene3D" id="3.40.50.1400">
    <property type="match status" value="1"/>
</dbReference>
<dbReference type="PANTHER" id="PTHR33542">
    <property type="entry name" value="SIROHYDROCHLORIN FERROCHELATASE, CHLOROPLASTIC"/>
    <property type="match status" value="1"/>
</dbReference>
<evidence type="ECO:0000256" key="1">
    <source>
        <dbReference type="ARBA" id="ARBA00022723"/>
    </source>
</evidence>
<dbReference type="Pfam" id="PF01903">
    <property type="entry name" value="CbiX"/>
    <property type="match status" value="1"/>
</dbReference>
<feature type="region of interest" description="Disordered" evidence="3">
    <location>
        <begin position="1"/>
        <end position="22"/>
    </location>
</feature>
<name>A0A7T4EGX4_9CORY</name>
<evidence type="ECO:0000256" key="3">
    <source>
        <dbReference type="SAM" id="MobiDB-lite"/>
    </source>
</evidence>
<dbReference type="OrthoDB" id="482456at2"/>
<dbReference type="InterPro" id="IPR002762">
    <property type="entry name" value="CbiX-like"/>
</dbReference>
<dbReference type="AlphaFoldDB" id="A0A7T4EGX4"/>
<dbReference type="GO" id="GO:0016829">
    <property type="term" value="F:lyase activity"/>
    <property type="evidence" value="ECO:0007669"/>
    <property type="project" value="UniProtKB-KW"/>
</dbReference>
<dbReference type="RefSeq" id="WP_084037076.1">
    <property type="nucleotide sequence ID" value="NZ_CP066007.1"/>
</dbReference>
<dbReference type="Proteomes" id="UP000596145">
    <property type="component" value="Chromosome"/>
</dbReference>
<dbReference type="EMBL" id="CP066007">
    <property type="protein sequence ID" value="QQB47093.1"/>
    <property type="molecule type" value="Genomic_DNA"/>
</dbReference>
<evidence type="ECO:0000313" key="5">
    <source>
        <dbReference type="Proteomes" id="UP000596145"/>
    </source>
</evidence>
<organism evidence="4 5">
    <name type="scientific">Corynebacterium glucuronolyticum</name>
    <dbReference type="NCBI Taxonomy" id="39791"/>
    <lineage>
        <taxon>Bacteria</taxon>
        <taxon>Bacillati</taxon>
        <taxon>Actinomycetota</taxon>
        <taxon>Actinomycetes</taxon>
        <taxon>Mycobacteriales</taxon>
        <taxon>Corynebacteriaceae</taxon>
        <taxon>Corynebacterium</taxon>
    </lineage>
</organism>